<reference evidence="12 13" key="1">
    <citation type="journal article" date="2014" name="PLoS ONE">
        <title>De novo Genome Assembly of the Fungal Plant Pathogen Pyrenophora semeniperda.</title>
        <authorList>
            <person name="Soliai M.M."/>
            <person name="Meyer S.E."/>
            <person name="Udall J.A."/>
            <person name="Elzinga D.E."/>
            <person name="Hermansen R.A."/>
            <person name="Bodily P.M."/>
            <person name="Hart A.A."/>
            <person name="Coleman C.E."/>
        </authorList>
    </citation>
    <scope>NUCLEOTIDE SEQUENCE [LARGE SCALE GENOMIC DNA]</scope>
    <source>
        <strain evidence="12 13">CCB06</strain>
        <tissue evidence="12">Mycelium</tissue>
    </source>
</reference>
<dbReference type="PROSITE" id="PS00211">
    <property type="entry name" value="ABC_TRANSPORTER_1"/>
    <property type="match status" value="2"/>
</dbReference>
<feature type="transmembrane region" description="Helical" evidence="9">
    <location>
        <begin position="265"/>
        <end position="290"/>
    </location>
</feature>
<feature type="transmembrane region" description="Helical" evidence="9">
    <location>
        <begin position="1140"/>
        <end position="1158"/>
    </location>
</feature>
<evidence type="ECO:0000313" key="13">
    <source>
        <dbReference type="Proteomes" id="UP000265663"/>
    </source>
</evidence>
<keyword evidence="2" id="KW-0813">Transport</keyword>
<evidence type="ECO:0000256" key="5">
    <source>
        <dbReference type="ARBA" id="ARBA00022741"/>
    </source>
</evidence>
<feature type="transmembrane region" description="Helical" evidence="9">
    <location>
        <begin position="302"/>
        <end position="321"/>
    </location>
</feature>
<dbReference type="GO" id="GO:0140359">
    <property type="term" value="F:ABC-type transporter activity"/>
    <property type="evidence" value="ECO:0007669"/>
    <property type="project" value="InterPro"/>
</dbReference>
<dbReference type="EMBL" id="KE747832">
    <property type="protein sequence ID" value="RMZ72350.1"/>
    <property type="molecule type" value="Genomic_DNA"/>
</dbReference>
<dbReference type="FunFam" id="3.40.50.300:FF:000630">
    <property type="entry name" value="ATP-binding cassette (ABC) transporter, putative"/>
    <property type="match status" value="1"/>
</dbReference>
<dbReference type="Pfam" id="PF00005">
    <property type="entry name" value="ABC_tran"/>
    <property type="match status" value="2"/>
</dbReference>
<dbReference type="InterPro" id="IPR050173">
    <property type="entry name" value="ABC_transporter_C-like"/>
</dbReference>
<keyword evidence="13" id="KW-1185">Reference proteome</keyword>
<dbReference type="PANTHER" id="PTHR24223">
    <property type="entry name" value="ATP-BINDING CASSETTE SUB-FAMILY C"/>
    <property type="match status" value="1"/>
</dbReference>
<keyword evidence="8 9" id="KW-0472">Membrane</keyword>
<sequence length="1573" mass="173225">MTLGSAACLLLSICTKPHRDQRGEGKERPQVEITVMSSEEAGAEFEACTGYTCHERQPLPIWKPAVHLSGATLGELLVLVGLLSVNTISFLQAFSGGLGLSQSTAAVILWLYAFLIIMLPLYVSEASWPQDQSSAHSSTIYLVQWLSGAINLRSALLDHGPRLASYTLLLNLGLETILVGLVLFSRPQKAAVPTSLEKQASAFSRLTFFWMDSMLLKGYTQGISIDMMRHLDQEDRARSILASYRRLRKDAALSWKLASIFKESLVLQGTWAFVAGILTVAPALLLNLILSSLEEPGRYPKHVIWLLVILFPLIDLIKSVADGQALWQGHKLCLRARALLIGEVFRLTLHQRSVYAKAPTVPNTKSTQSTLGRLKKWVRTMLSAEEGAIALPINAPDVGLTDLDETQDDLNTDQPGVGNVVNLMSIDSYKVGDAMANLHLLTVQAPMQIIITIAMLYRILGWSAFSGLAMMLFMIPFNITLSKNLVRNQEKMMTSTDRRIRAANDLFRNIRTVKFFVWENHFSTVVNGARSTEMKGLRSRIVLWAAANTAWYAVPALVTLLSLFCYTTLEGKPLRPSLAFASISMFTLLRVPLGNVGHVLAQVNEASVSLRRIEEFIGDAEDPLPPARTTMQNTTSSSVLGFQRAHFSWAEPGSATLGAPSSFGLRDMDFRFYPAKLNVIVGPTGSGKSSLLLAMLGEMRLVEGDLMFSDTRSRAYVAQTPWIFHGTIRENILFSTPYDAKRYHHIIDICALEHDLHCMSAGDATMTGESGITLSGGQKQRISLARAIYSHSQTVLLDDCLSALDPHTAQSIFENCIRELPRQGRTCVLVTHNTTLCVPVADFVVALDNGRVVAHGPPSHILNAGVFPPAVHEVLESEIAQKEQVPDLLETAPEVWQSQLPSPHESHHVSSQPVNEMLDFQEHANTEDAGAMGWSTSKLYLAAMGAWPFWLLLVLVFAAEQAAGVASTLWIGGWSNESIVGGNTSDAGVHSTLHTHAMLHLTSQTRLGPSSPNVPYNLMIANQGPQANSSGSSTSALYHVFVLAIISFSGIMLVMMRETWAAFGSLTASRKLHTRLLDVATRSTFRFFDTTPLGQLMNRFSKDIEIIDQEMTPVIIYMVSLILDTIISIVIMAWVTPQLLIAGFLIVAIYLGVASFYLRSSRELKEHEARGRSPLFQQFGEVLAGLVTIRAYNNEQLFLENNAERIDTQSRPFFHLWAANRWLALRTEFLGNLLFVLTSVFVLLSHDINPGLAAVSLTYAMSFSNNLIWLVRMYAVFEQNMNSVHRIRDTVNVELEADPDTAHCHPSATWPSKGTVEFRRFSARYRPDLDLCLREVSFRANQGERVGVVGRTGAGKSTLGLALFRALEAEVGEILIDGVDISQVSLERLRRSVTMVPQDPSLFAGTVRSNIDLLYEYSDAEVNEVLDRVQLSGAAEGAIHAAFPIDDAGANLSQGQRQLLCLARALLRRSRILIVDEATASIDHSTDAQVQVVLGSLDATIVTVAHRLATVADHDRIIVLDRGTVIEQGPPWVLLRDPQGAFRGMCETSGEFQSLVNIAECAQRGRSLIDLDS</sequence>
<dbReference type="SMART" id="SM00382">
    <property type="entry name" value="AAA"/>
    <property type="match status" value="2"/>
</dbReference>
<dbReference type="Gene3D" id="3.40.50.300">
    <property type="entry name" value="P-loop containing nucleotide triphosphate hydrolases"/>
    <property type="match status" value="2"/>
</dbReference>
<keyword evidence="5" id="KW-0547">Nucleotide-binding</keyword>
<dbReference type="GO" id="GO:0005524">
    <property type="term" value="F:ATP binding"/>
    <property type="evidence" value="ECO:0007669"/>
    <property type="project" value="UniProtKB-KW"/>
</dbReference>
<protein>
    <submittedName>
        <fullName evidence="12">ATP-dependent bile acid permease</fullName>
    </submittedName>
</protein>
<dbReference type="InterPro" id="IPR003593">
    <property type="entry name" value="AAA+_ATPase"/>
</dbReference>
<dbReference type="CDD" id="cd03250">
    <property type="entry name" value="ABCC_MRP_domain1"/>
    <property type="match status" value="1"/>
</dbReference>
<gene>
    <name evidence="12" type="ORF">GMOD_00010211</name>
</gene>
<feature type="domain" description="ABC transmembrane type-1" evidence="11">
    <location>
        <begin position="951"/>
        <end position="1279"/>
    </location>
</feature>
<feature type="transmembrane region" description="Helical" evidence="9">
    <location>
        <begin position="438"/>
        <end position="457"/>
    </location>
</feature>
<feature type="transmembrane region" description="Helical" evidence="9">
    <location>
        <begin position="106"/>
        <end position="123"/>
    </location>
</feature>
<evidence type="ECO:0000256" key="7">
    <source>
        <dbReference type="ARBA" id="ARBA00022989"/>
    </source>
</evidence>
<evidence type="ECO:0000256" key="8">
    <source>
        <dbReference type="ARBA" id="ARBA00023136"/>
    </source>
</evidence>
<dbReference type="PANTHER" id="PTHR24223:SF353">
    <property type="entry name" value="ABC TRANSPORTER ATP-BINDING PROTEIN_PERMEASE VMR1-RELATED"/>
    <property type="match status" value="1"/>
</dbReference>
<feature type="transmembrane region" description="Helical" evidence="9">
    <location>
        <begin position="463"/>
        <end position="481"/>
    </location>
</feature>
<feature type="transmembrane region" description="Helical" evidence="9">
    <location>
        <begin position="1036"/>
        <end position="1056"/>
    </location>
</feature>
<dbReference type="Gene3D" id="1.20.1560.10">
    <property type="entry name" value="ABC transporter type 1, transmembrane domain"/>
    <property type="match status" value="2"/>
</dbReference>
<evidence type="ECO:0000256" key="1">
    <source>
        <dbReference type="ARBA" id="ARBA00004370"/>
    </source>
</evidence>
<evidence type="ECO:0000256" key="6">
    <source>
        <dbReference type="ARBA" id="ARBA00022840"/>
    </source>
</evidence>
<dbReference type="Proteomes" id="UP000265663">
    <property type="component" value="Unassembled WGS sequence"/>
</dbReference>
<dbReference type="GO" id="GO:0016887">
    <property type="term" value="F:ATP hydrolysis activity"/>
    <property type="evidence" value="ECO:0007669"/>
    <property type="project" value="InterPro"/>
</dbReference>
<dbReference type="InterPro" id="IPR017871">
    <property type="entry name" value="ABC_transporter-like_CS"/>
</dbReference>
<dbReference type="InterPro" id="IPR027417">
    <property type="entry name" value="P-loop_NTPase"/>
</dbReference>
<feature type="transmembrane region" description="Helical" evidence="9">
    <location>
        <begin position="541"/>
        <end position="564"/>
    </location>
</feature>
<keyword evidence="4" id="KW-0677">Repeat</keyword>
<feature type="transmembrane region" description="Helical" evidence="9">
    <location>
        <begin position="1229"/>
        <end position="1246"/>
    </location>
</feature>
<dbReference type="FunFam" id="3.40.50.300:FF:000973">
    <property type="entry name" value="Multidrug resistance-associated protein 4"/>
    <property type="match status" value="1"/>
</dbReference>
<accession>A0A3M7MD71</accession>
<feature type="transmembrane region" description="Helical" evidence="9">
    <location>
        <begin position="163"/>
        <end position="184"/>
    </location>
</feature>
<feature type="domain" description="ABC transmembrane type-1" evidence="11">
    <location>
        <begin position="272"/>
        <end position="605"/>
    </location>
</feature>
<name>A0A3M7MD71_9PLEO</name>
<evidence type="ECO:0000256" key="2">
    <source>
        <dbReference type="ARBA" id="ARBA00022448"/>
    </source>
</evidence>
<feature type="transmembrane region" description="Helical" evidence="9">
    <location>
        <begin position="1252"/>
        <end position="1271"/>
    </location>
</feature>
<evidence type="ECO:0000259" key="10">
    <source>
        <dbReference type="PROSITE" id="PS50893"/>
    </source>
</evidence>
<dbReference type="InterPro" id="IPR003439">
    <property type="entry name" value="ABC_transporter-like_ATP-bd"/>
</dbReference>
<comment type="subcellular location">
    <subcellularLocation>
        <location evidence="1">Membrane</location>
    </subcellularLocation>
</comment>
<evidence type="ECO:0000256" key="9">
    <source>
        <dbReference type="SAM" id="Phobius"/>
    </source>
</evidence>
<dbReference type="SUPFAM" id="SSF90123">
    <property type="entry name" value="ABC transporter transmembrane region"/>
    <property type="match status" value="2"/>
</dbReference>
<dbReference type="Pfam" id="PF00664">
    <property type="entry name" value="ABC_membrane"/>
    <property type="match status" value="2"/>
</dbReference>
<feature type="transmembrane region" description="Helical" evidence="9">
    <location>
        <begin position="939"/>
        <end position="959"/>
    </location>
</feature>
<evidence type="ECO:0000256" key="4">
    <source>
        <dbReference type="ARBA" id="ARBA00022737"/>
    </source>
</evidence>
<evidence type="ECO:0000259" key="11">
    <source>
        <dbReference type="PROSITE" id="PS50929"/>
    </source>
</evidence>
<keyword evidence="3 9" id="KW-0812">Transmembrane</keyword>
<dbReference type="CDD" id="cd18604">
    <property type="entry name" value="ABC_6TM_VMR1_D2_like"/>
    <property type="match status" value="1"/>
</dbReference>
<feature type="domain" description="ABC transporter" evidence="10">
    <location>
        <begin position="1316"/>
        <end position="1547"/>
    </location>
</feature>
<dbReference type="CDD" id="cd18596">
    <property type="entry name" value="ABC_6TM_VMR1_D1_like"/>
    <property type="match status" value="1"/>
</dbReference>
<dbReference type="PROSITE" id="PS50893">
    <property type="entry name" value="ABC_TRANSPORTER_2"/>
    <property type="match status" value="2"/>
</dbReference>
<feature type="transmembrane region" description="Helical" evidence="9">
    <location>
        <begin position="76"/>
        <end position="94"/>
    </location>
</feature>
<dbReference type="PROSITE" id="PS50929">
    <property type="entry name" value="ABC_TM1F"/>
    <property type="match status" value="2"/>
</dbReference>
<dbReference type="InterPro" id="IPR036640">
    <property type="entry name" value="ABC1_TM_sf"/>
</dbReference>
<evidence type="ECO:0000313" key="12">
    <source>
        <dbReference type="EMBL" id="RMZ72350.1"/>
    </source>
</evidence>
<dbReference type="InterPro" id="IPR011527">
    <property type="entry name" value="ABC1_TM_dom"/>
</dbReference>
<evidence type="ECO:0000256" key="3">
    <source>
        <dbReference type="ARBA" id="ARBA00022692"/>
    </source>
</evidence>
<dbReference type="SUPFAM" id="SSF52540">
    <property type="entry name" value="P-loop containing nucleoside triphosphate hydrolases"/>
    <property type="match status" value="2"/>
</dbReference>
<feature type="transmembrane region" description="Helical" evidence="9">
    <location>
        <begin position="576"/>
        <end position="593"/>
    </location>
</feature>
<organism evidence="12 13">
    <name type="scientific">Pyrenophora seminiperda CCB06</name>
    <dbReference type="NCBI Taxonomy" id="1302712"/>
    <lineage>
        <taxon>Eukaryota</taxon>
        <taxon>Fungi</taxon>
        <taxon>Dikarya</taxon>
        <taxon>Ascomycota</taxon>
        <taxon>Pezizomycotina</taxon>
        <taxon>Dothideomycetes</taxon>
        <taxon>Pleosporomycetidae</taxon>
        <taxon>Pleosporales</taxon>
        <taxon>Pleosporineae</taxon>
        <taxon>Pleosporaceae</taxon>
        <taxon>Pyrenophora</taxon>
    </lineage>
</organism>
<proteinExistence type="predicted"/>
<feature type="domain" description="ABC transporter" evidence="10">
    <location>
        <begin position="640"/>
        <end position="874"/>
    </location>
</feature>
<dbReference type="OrthoDB" id="6500128at2759"/>
<dbReference type="GO" id="GO:0000329">
    <property type="term" value="C:fungal-type vacuole membrane"/>
    <property type="evidence" value="ECO:0007669"/>
    <property type="project" value="TreeGrafter"/>
</dbReference>
<keyword evidence="6" id="KW-0067">ATP-binding</keyword>
<keyword evidence="7 9" id="KW-1133">Transmembrane helix</keyword>
<feature type="transmembrane region" description="Helical" evidence="9">
    <location>
        <begin position="1114"/>
        <end position="1134"/>
    </location>
</feature>
<dbReference type="CDD" id="cd03244">
    <property type="entry name" value="ABCC_MRP_domain2"/>
    <property type="match status" value="1"/>
</dbReference>